<dbReference type="GO" id="GO:0016787">
    <property type="term" value="F:hydrolase activity"/>
    <property type="evidence" value="ECO:0007669"/>
    <property type="project" value="UniProtKB-KW"/>
</dbReference>
<evidence type="ECO:0000256" key="1">
    <source>
        <dbReference type="ARBA" id="ARBA00004752"/>
    </source>
</evidence>
<feature type="compositionally biased region" description="Pro residues" evidence="12">
    <location>
        <begin position="732"/>
        <end position="743"/>
    </location>
</feature>
<dbReference type="RefSeq" id="WP_307347487.1">
    <property type="nucleotide sequence ID" value="NZ_JAUSVS010000002.1"/>
</dbReference>
<dbReference type="Pfam" id="PF00905">
    <property type="entry name" value="Transpeptidase"/>
    <property type="match status" value="1"/>
</dbReference>
<evidence type="ECO:0000313" key="18">
    <source>
        <dbReference type="Proteomes" id="UP001228905"/>
    </source>
</evidence>
<feature type="compositionally biased region" description="Low complexity" evidence="12">
    <location>
        <begin position="26"/>
        <end position="38"/>
    </location>
</feature>
<keyword evidence="18" id="KW-1185">Reference proteome</keyword>
<evidence type="ECO:0000256" key="12">
    <source>
        <dbReference type="SAM" id="MobiDB-lite"/>
    </source>
</evidence>
<dbReference type="NCBIfam" id="TIGR02074">
    <property type="entry name" value="PBP_1a_fam"/>
    <property type="match status" value="1"/>
</dbReference>
<name>A0ABU0INB5_9CAUL</name>
<sequence length="751" mass="81267">MSDDWSLEPYRFDEQPASPPEPEAAPQPADSKAAFGKAKGPKPKPPKPPKAAKEPKASKEPRPRKAQSPGAKSGGLFGNPPGGGGDRPWYARLAWLWKTMAVAAAVGLVVLIAGATFVWFKYLADVPALPSREALFAMNRAPGIRFQDKDGVVIASRGPRYGDRVKLDELPKYVPEAFLAAEDRRFYHHGAIDFYGIARASFSNWRAGHVVQGGSTITQQLAKGLFLTPEQTMKRKLQEALMAHRLQKVLSKDEVLTLYLNRIFFGANTYGIDGASRAYFGKPASQLTRGEAALLASLPKAPSRLALTRNMGAALARSHLVLGNMLREKWLTQAEYDQAMAETPKLAAGAIQQDGDLGYVLDYATTEAVRLVGANSPDLVVKLSIDTKLQRIGAQTLREVLRTDGARMGAHQGALLALSTDGAIRVMVGGADFDETPFNRAVQAKRQPGSTFKPFVYAAALEKGVLPTDQRVDGPVKIGDWEPENYGAGYSGTVTVETALAKSINTVAVKLAQEVKGPAIGDLARRFGLKDIPSNPDLSVALGSYEVNLLDLVSGFQVFQQGGKRIEPYMIETIATQGGQPLYSHAAQAPGEVYDIHFASMMVKMMEKVLTRGTGTKAAFNRPAAGKTGTSQNWRDAWFVGFTPDYVAGVWLGNDDDKPMAHVAGGTLPAMIWRRFMIAAHDGLPVRDFDWLLPDPVPEMQADPRNGFYSDLAADFGRASDEAAEAARKMDVPPPVVAPPPPPKPEEPIPF</sequence>
<dbReference type="InterPro" id="IPR001264">
    <property type="entry name" value="Glyco_trans_51"/>
</dbReference>
<evidence type="ECO:0000259" key="14">
    <source>
        <dbReference type="Pfam" id="PF00905"/>
    </source>
</evidence>
<feature type="compositionally biased region" description="Gly residues" evidence="12">
    <location>
        <begin position="72"/>
        <end position="83"/>
    </location>
</feature>
<evidence type="ECO:0000256" key="6">
    <source>
        <dbReference type="ARBA" id="ARBA00022676"/>
    </source>
</evidence>
<comment type="caution">
    <text evidence="17">The sequence shown here is derived from an EMBL/GenBank/DDBJ whole genome shotgun (WGS) entry which is preliminary data.</text>
</comment>
<comment type="similarity">
    <text evidence="2">In the C-terminal section; belongs to the transpeptidase family.</text>
</comment>
<evidence type="ECO:0000259" key="15">
    <source>
        <dbReference type="Pfam" id="PF00912"/>
    </source>
</evidence>
<evidence type="ECO:0000256" key="9">
    <source>
        <dbReference type="ARBA" id="ARBA00023268"/>
    </source>
</evidence>
<dbReference type="InterPro" id="IPR001460">
    <property type="entry name" value="PCN-bd_Tpept"/>
</dbReference>
<organism evidence="17 18">
    <name type="scientific">Caulobacter ginsengisoli</name>
    <dbReference type="NCBI Taxonomy" id="400775"/>
    <lineage>
        <taxon>Bacteria</taxon>
        <taxon>Pseudomonadati</taxon>
        <taxon>Pseudomonadota</taxon>
        <taxon>Alphaproteobacteria</taxon>
        <taxon>Caulobacterales</taxon>
        <taxon>Caulobacteraceae</taxon>
        <taxon>Caulobacter</taxon>
    </lineage>
</organism>
<keyword evidence="5" id="KW-0645">Protease</keyword>
<dbReference type="InterPro" id="IPR023346">
    <property type="entry name" value="Lysozyme-like_dom_sf"/>
</dbReference>
<evidence type="ECO:0000256" key="13">
    <source>
        <dbReference type="SAM" id="Phobius"/>
    </source>
</evidence>
<gene>
    <name evidence="17" type="ORF">QO010_001279</name>
</gene>
<dbReference type="PANTHER" id="PTHR32282">
    <property type="entry name" value="BINDING PROTEIN TRANSPEPTIDASE, PUTATIVE-RELATED"/>
    <property type="match status" value="1"/>
</dbReference>
<feature type="region of interest" description="Disordered" evidence="12">
    <location>
        <begin position="720"/>
        <end position="751"/>
    </location>
</feature>
<comment type="catalytic activity">
    <reaction evidence="11">
        <text>[GlcNAc-(1-&gt;4)-Mur2Ac(oyl-L-Ala-gamma-D-Glu-L-Lys-D-Ala-D-Ala)](n)-di-trans,octa-cis-undecaprenyl diphosphate + beta-D-GlcNAc-(1-&gt;4)-Mur2Ac(oyl-L-Ala-gamma-D-Glu-L-Lys-D-Ala-D-Ala)-di-trans,octa-cis-undecaprenyl diphosphate = [GlcNAc-(1-&gt;4)-Mur2Ac(oyl-L-Ala-gamma-D-Glu-L-Lys-D-Ala-D-Ala)](n+1)-di-trans,octa-cis-undecaprenyl diphosphate + di-trans,octa-cis-undecaprenyl diphosphate + H(+)</text>
        <dbReference type="Rhea" id="RHEA:23708"/>
        <dbReference type="Rhea" id="RHEA-COMP:9602"/>
        <dbReference type="Rhea" id="RHEA-COMP:9603"/>
        <dbReference type="ChEBI" id="CHEBI:15378"/>
        <dbReference type="ChEBI" id="CHEBI:58405"/>
        <dbReference type="ChEBI" id="CHEBI:60033"/>
        <dbReference type="ChEBI" id="CHEBI:78435"/>
        <dbReference type="EC" id="2.4.99.28"/>
    </reaction>
</comment>
<dbReference type="InterPro" id="IPR036950">
    <property type="entry name" value="PBP_transglycosylase"/>
</dbReference>
<evidence type="ECO:0000256" key="5">
    <source>
        <dbReference type="ARBA" id="ARBA00022670"/>
    </source>
</evidence>
<keyword evidence="13" id="KW-0812">Transmembrane</keyword>
<proteinExistence type="inferred from homology"/>
<protein>
    <recommendedName>
        <fullName evidence="10">peptidoglycan glycosyltransferase</fullName>
        <ecNumber evidence="10">2.4.99.28</ecNumber>
    </recommendedName>
</protein>
<feature type="domain" description="Penicillin-binding protein N-terminal" evidence="16">
    <location>
        <begin position="3"/>
        <end position="149"/>
    </location>
</feature>
<keyword evidence="13" id="KW-1133">Transmembrane helix</keyword>
<evidence type="ECO:0000256" key="8">
    <source>
        <dbReference type="ARBA" id="ARBA00022801"/>
    </source>
</evidence>
<dbReference type="PANTHER" id="PTHR32282:SF33">
    <property type="entry name" value="PEPTIDOGLYCAN GLYCOSYLTRANSFERASE"/>
    <property type="match status" value="1"/>
</dbReference>
<dbReference type="InterPro" id="IPR050396">
    <property type="entry name" value="Glycosyltr_51/Transpeptidase"/>
</dbReference>
<feature type="transmembrane region" description="Helical" evidence="13">
    <location>
        <begin position="95"/>
        <end position="120"/>
    </location>
</feature>
<evidence type="ECO:0000256" key="4">
    <source>
        <dbReference type="ARBA" id="ARBA00022645"/>
    </source>
</evidence>
<dbReference type="Gene3D" id="1.10.3810.10">
    <property type="entry name" value="Biosynthetic peptidoglycan transglycosylase-like"/>
    <property type="match status" value="1"/>
</dbReference>
<evidence type="ECO:0000256" key="7">
    <source>
        <dbReference type="ARBA" id="ARBA00022679"/>
    </source>
</evidence>
<feature type="domain" description="Penicillin-binding protein transpeptidase" evidence="14">
    <location>
        <begin position="419"/>
        <end position="645"/>
    </location>
</feature>
<dbReference type="SUPFAM" id="SSF56601">
    <property type="entry name" value="beta-lactamase/transpeptidase-like"/>
    <property type="match status" value="1"/>
</dbReference>
<evidence type="ECO:0000313" key="17">
    <source>
        <dbReference type="EMBL" id="MDQ0463508.1"/>
    </source>
</evidence>
<keyword evidence="4" id="KW-0121">Carboxypeptidase</keyword>
<comment type="pathway">
    <text evidence="1">Cell wall biogenesis; peptidoglycan biosynthesis.</text>
</comment>
<feature type="domain" description="Glycosyl transferase family 51" evidence="15">
    <location>
        <begin position="156"/>
        <end position="325"/>
    </location>
</feature>
<keyword evidence="9" id="KW-0511">Multifunctional enzyme</keyword>
<dbReference type="Gene3D" id="3.40.710.10">
    <property type="entry name" value="DD-peptidase/beta-lactamase superfamily"/>
    <property type="match status" value="1"/>
</dbReference>
<dbReference type="EMBL" id="JAUSVS010000002">
    <property type="protein sequence ID" value="MDQ0463508.1"/>
    <property type="molecule type" value="Genomic_DNA"/>
</dbReference>
<evidence type="ECO:0000256" key="3">
    <source>
        <dbReference type="ARBA" id="ARBA00007739"/>
    </source>
</evidence>
<dbReference type="Proteomes" id="UP001228905">
    <property type="component" value="Unassembled WGS sequence"/>
</dbReference>
<evidence type="ECO:0000256" key="2">
    <source>
        <dbReference type="ARBA" id="ARBA00007090"/>
    </source>
</evidence>
<dbReference type="Pfam" id="PF00912">
    <property type="entry name" value="Transgly"/>
    <property type="match status" value="1"/>
</dbReference>
<keyword evidence="13" id="KW-0472">Membrane</keyword>
<accession>A0ABU0INB5</accession>
<dbReference type="InterPro" id="IPR012338">
    <property type="entry name" value="Beta-lactam/transpept-like"/>
</dbReference>
<dbReference type="GO" id="GO:0016757">
    <property type="term" value="F:glycosyltransferase activity"/>
    <property type="evidence" value="ECO:0007669"/>
    <property type="project" value="UniProtKB-KW"/>
</dbReference>
<feature type="compositionally biased region" description="Basic and acidic residues" evidence="12">
    <location>
        <begin position="720"/>
        <end position="731"/>
    </location>
</feature>
<evidence type="ECO:0000259" key="16">
    <source>
        <dbReference type="Pfam" id="PF17093"/>
    </source>
</evidence>
<dbReference type="SUPFAM" id="SSF53955">
    <property type="entry name" value="Lysozyme-like"/>
    <property type="match status" value="1"/>
</dbReference>
<dbReference type="EC" id="2.4.99.28" evidence="10"/>
<evidence type="ECO:0000256" key="10">
    <source>
        <dbReference type="ARBA" id="ARBA00044770"/>
    </source>
</evidence>
<feature type="compositionally biased region" description="Basic and acidic residues" evidence="12">
    <location>
        <begin position="51"/>
        <end position="63"/>
    </location>
</feature>
<reference evidence="17 18" key="1">
    <citation type="submission" date="2023-07" db="EMBL/GenBank/DDBJ databases">
        <title>Genomic Encyclopedia of Type Strains, Phase IV (KMG-IV): sequencing the most valuable type-strain genomes for metagenomic binning, comparative biology and taxonomic classification.</title>
        <authorList>
            <person name="Goeker M."/>
        </authorList>
    </citation>
    <scope>NUCLEOTIDE SEQUENCE [LARGE SCALE GENOMIC DNA]</scope>
    <source>
        <strain evidence="17 18">DSM 18695</strain>
    </source>
</reference>
<keyword evidence="7 17" id="KW-0808">Transferase</keyword>
<feature type="region of interest" description="Disordered" evidence="12">
    <location>
        <begin position="1"/>
        <end position="83"/>
    </location>
</feature>
<comment type="similarity">
    <text evidence="3">In the N-terminal section; belongs to the glycosyltransferase 51 family.</text>
</comment>
<keyword evidence="8 17" id="KW-0378">Hydrolase</keyword>
<evidence type="ECO:0000256" key="11">
    <source>
        <dbReference type="ARBA" id="ARBA00049902"/>
    </source>
</evidence>
<dbReference type="Pfam" id="PF17093">
    <property type="entry name" value="PBP_N"/>
    <property type="match status" value="1"/>
</dbReference>
<dbReference type="InterPro" id="IPR031375">
    <property type="entry name" value="PBP_N"/>
</dbReference>
<keyword evidence="6 17" id="KW-0328">Glycosyltransferase</keyword>